<dbReference type="eggNOG" id="ENOG50338SV">
    <property type="taxonomic scope" value="Bacteria"/>
</dbReference>
<name>M7P9M1_9BACL</name>
<keyword evidence="2" id="KW-1185">Reference proteome</keyword>
<dbReference type="AlphaFoldDB" id="M7P9M1"/>
<dbReference type="EMBL" id="AOFT01000003">
    <property type="protein sequence ID" value="EMR07189.1"/>
    <property type="molecule type" value="Genomic_DNA"/>
</dbReference>
<dbReference type="InterPro" id="IPR035903">
    <property type="entry name" value="HesB-like_dom_sf"/>
</dbReference>
<dbReference type="Proteomes" id="UP000011919">
    <property type="component" value="Unassembled WGS sequence"/>
</dbReference>
<organism evidence="1 2">
    <name type="scientific">Bhargavaea cecembensis DSE10</name>
    <dbReference type="NCBI Taxonomy" id="1235279"/>
    <lineage>
        <taxon>Bacteria</taxon>
        <taxon>Bacillati</taxon>
        <taxon>Bacillota</taxon>
        <taxon>Bacilli</taxon>
        <taxon>Bacillales</taxon>
        <taxon>Caryophanaceae</taxon>
        <taxon>Bhargavaea</taxon>
    </lineage>
</organism>
<sequence length="93" mass="9931">MNVSPEGKAYLTEVLATQPDKTIRFYGVPGCCGVNMGAELAVPADGDEQVELEGIRFAVDPQVKQMLADVTVHAEENEGEMGLMLIGYQPGSC</sequence>
<dbReference type="RefSeq" id="WP_008297650.1">
    <property type="nucleotide sequence ID" value="NZ_AOFT01000003.1"/>
</dbReference>
<evidence type="ECO:0008006" key="3">
    <source>
        <dbReference type="Google" id="ProtNLM"/>
    </source>
</evidence>
<dbReference type="Gene3D" id="2.60.300.12">
    <property type="entry name" value="HesB-like domain"/>
    <property type="match status" value="1"/>
</dbReference>
<dbReference type="SUPFAM" id="SSF89360">
    <property type="entry name" value="HesB-like domain"/>
    <property type="match status" value="1"/>
</dbReference>
<protein>
    <recommendedName>
        <fullName evidence="3">FeS cluster biogenesis domain-containing protein</fullName>
    </recommendedName>
</protein>
<evidence type="ECO:0000313" key="2">
    <source>
        <dbReference type="Proteomes" id="UP000011919"/>
    </source>
</evidence>
<evidence type="ECO:0000313" key="1">
    <source>
        <dbReference type="EMBL" id="EMR07189.1"/>
    </source>
</evidence>
<dbReference type="STRING" id="1235279.C772_00834"/>
<gene>
    <name evidence="1" type="ORF">C772_00834</name>
</gene>
<reference evidence="1 2" key="1">
    <citation type="journal article" date="2013" name="Genome Announc.">
        <title>Draft Genome Sequence of Bhargavaea cecembensis Strain DSE10T, Isolated from a Deep-Sea Sediment Sample Collected at a Depth of 5,904 m from the Chagos-Laccadive Ridge System in the Indian Ocean.</title>
        <authorList>
            <person name="Shivaji S."/>
            <person name="Ara S."/>
            <person name="Begum Z."/>
            <person name="Ruth M."/>
            <person name="Singh A."/>
            <person name="Kumar Pinnaka A."/>
        </authorList>
    </citation>
    <scope>NUCLEOTIDE SEQUENCE [LARGE SCALE GENOMIC DNA]</scope>
    <source>
        <strain evidence="1 2">DSE10</strain>
    </source>
</reference>
<accession>M7P9M1</accession>
<proteinExistence type="predicted"/>
<dbReference type="OrthoDB" id="2355011at2"/>
<comment type="caution">
    <text evidence="1">The sequence shown here is derived from an EMBL/GenBank/DDBJ whole genome shotgun (WGS) entry which is preliminary data.</text>
</comment>